<sequence length="390" mass="43693">MRKLMIALAFVGFATSSMAQDYNVAPTKKYSVATNSFWANWFISVGGQYQASYSSQEVKGLKFDPFNKARGEFGFNVAVGKWFTPGLGLRTKFEGIWADRVISENNHKNYNYWNIHEDVMFNLSNIFCGYNEKRVWNFIPYAGIGVVRNMTDHNYDISYQAGLLNNFRLSNHLSAFIDIYANAWEGTVDKATKYGVADNWANYKKSRARHWDKNLGVAVGLTYNLGKSNWDKVPDVDALMAMNKEQMDALNASLKEQQDENARLRDMLANQPKGGETITKTEVQTVTTTQSVFFNLGSSKIASRKDLVNVKELADYAKQNNSTIVVTGYADSKTGSTAFNQKLSQSRANTVADELVKMGVSRSNIETVAAGGVDTLNPFSYNRRATVKIK</sequence>
<feature type="signal peptide" evidence="3">
    <location>
        <begin position="1"/>
        <end position="19"/>
    </location>
</feature>
<keyword evidence="1" id="KW-0472">Membrane</keyword>
<keyword evidence="3" id="KW-0732">Signal</keyword>
<dbReference type="PANTHER" id="PTHR30329:SF21">
    <property type="entry name" value="LIPOPROTEIN YIAD-RELATED"/>
    <property type="match status" value="1"/>
</dbReference>
<protein>
    <submittedName>
        <fullName evidence="5">Outer membrane protein OmpA-like peptidoglycan-associated protein</fullName>
    </submittedName>
</protein>
<evidence type="ECO:0000256" key="2">
    <source>
        <dbReference type="SAM" id="Coils"/>
    </source>
</evidence>
<dbReference type="RefSeq" id="WP_183697165.1">
    <property type="nucleotide sequence ID" value="NZ_JACICA010000008.1"/>
</dbReference>
<accession>A0A7W5UKQ5</accession>
<evidence type="ECO:0000313" key="6">
    <source>
        <dbReference type="Proteomes" id="UP000541425"/>
    </source>
</evidence>
<feature type="domain" description="OmpA-like" evidence="4">
    <location>
        <begin position="281"/>
        <end position="390"/>
    </location>
</feature>
<evidence type="ECO:0000256" key="1">
    <source>
        <dbReference type="PROSITE-ProRule" id="PRU00473"/>
    </source>
</evidence>
<dbReference type="InterPro" id="IPR050330">
    <property type="entry name" value="Bact_OuterMem_StrucFunc"/>
</dbReference>
<organism evidence="5 6">
    <name type="scientific">Alloprevotella rava</name>
    <dbReference type="NCBI Taxonomy" id="671218"/>
    <lineage>
        <taxon>Bacteria</taxon>
        <taxon>Pseudomonadati</taxon>
        <taxon>Bacteroidota</taxon>
        <taxon>Bacteroidia</taxon>
        <taxon>Bacteroidales</taxon>
        <taxon>Prevotellaceae</taxon>
        <taxon>Alloprevotella</taxon>
    </lineage>
</organism>
<reference evidence="5 6" key="1">
    <citation type="submission" date="2020-08" db="EMBL/GenBank/DDBJ databases">
        <title>Genomic Encyclopedia of Type Strains, Phase IV (KMG-IV): sequencing the most valuable type-strain genomes for metagenomic binning, comparative biology and taxonomic classification.</title>
        <authorList>
            <person name="Goeker M."/>
        </authorList>
    </citation>
    <scope>NUCLEOTIDE SEQUENCE [LARGE SCALE GENOMIC DNA]</scope>
    <source>
        <strain evidence="5 6">DSM 22548</strain>
    </source>
</reference>
<dbReference type="CDD" id="cd07185">
    <property type="entry name" value="OmpA_C-like"/>
    <property type="match status" value="1"/>
</dbReference>
<feature type="coiled-coil region" evidence="2">
    <location>
        <begin position="240"/>
        <end position="267"/>
    </location>
</feature>
<dbReference type="GO" id="GO:0016020">
    <property type="term" value="C:membrane"/>
    <property type="evidence" value="ECO:0007669"/>
    <property type="project" value="UniProtKB-UniRule"/>
</dbReference>
<dbReference type="Gene3D" id="3.30.1330.60">
    <property type="entry name" value="OmpA-like domain"/>
    <property type="match status" value="1"/>
</dbReference>
<dbReference type="InterPro" id="IPR036737">
    <property type="entry name" value="OmpA-like_sf"/>
</dbReference>
<dbReference type="Pfam" id="PF00691">
    <property type="entry name" value="OmpA"/>
    <property type="match status" value="1"/>
</dbReference>
<keyword evidence="2" id="KW-0175">Coiled coil</keyword>
<dbReference type="EMBL" id="JACICA010000008">
    <property type="protein sequence ID" value="MBB3703131.1"/>
    <property type="molecule type" value="Genomic_DNA"/>
</dbReference>
<comment type="caution">
    <text evidence="5">The sequence shown here is derived from an EMBL/GenBank/DDBJ whole genome shotgun (WGS) entry which is preliminary data.</text>
</comment>
<gene>
    <name evidence="5" type="ORF">FHS60_001609</name>
</gene>
<proteinExistence type="predicted"/>
<evidence type="ECO:0000256" key="3">
    <source>
        <dbReference type="SAM" id="SignalP"/>
    </source>
</evidence>
<evidence type="ECO:0000313" key="5">
    <source>
        <dbReference type="EMBL" id="MBB3703131.1"/>
    </source>
</evidence>
<evidence type="ECO:0000259" key="4">
    <source>
        <dbReference type="PROSITE" id="PS51123"/>
    </source>
</evidence>
<name>A0A7W5UKQ5_9BACT</name>
<dbReference type="PROSITE" id="PS51123">
    <property type="entry name" value="OMPA_2"/>
    <property type="match status" value="1"/>
</dbReference>
<dbReference type="Proteomes" id="UP000541425">
    <property type="component" value="Unassembled WGS sequence"/>
</dbReference>
<dbReference type="PANTHER" id="PTHR30329">
    <property type="entry name" value="STATOR ELEMENT OF FLAGELLAR MOTOR COMPLEX"/>
    <property type="match status" value="1"/>
</dbReference>
<feature type="chain" id="PRO_5031323272" evidence="3">
    <location>
        <begin position="20"/>
        <end position="390"/>
    </location>
</feature>
<dbReference type="SUPFAM" id="SSF103088">
    <property type="entry name" value="OmpA-like"/>
    <property type="match status" value="1"/>
</dbReference>
<dbReference type="AlphaFoldDB" id="A0A7W5UKQ5"/>
<dbReference type="InterPro" id="IPR006665">
    <property type="entry name" value="OmpA-like"/>
</dbReference>